<comment type="caution">
    <text evidence="1">The sequence shown here is derived from an EMBL/GenBank/DDBJ whole genome shotgun (WGS) entry which is preliminary data.</text>
</comment>
<dbReference type="EMBL" id="BART01028757">
    <property type="protein sequence ID" value="GAG92902.1"/>
    <property type="molecule type" value="Genomic_DNA"/>
</dbReference>
<protein>
    <submittedName>
        <fullName evidence="1">Uncharacterized protein</fullName>
    </submittedName>
</protein>
<evidence type="ECO:0000313" key="1">
    <source>
        <dbReference type="EMBL" id="GAG92902.1"/>
    </source>
</evidence>
<gene>
    <name evidence="1" type="ORF">S01H4_50621</name>
</gene>
<dbReference type="AlphaFoldDB" id="X1CIL1"/>
<organism evidence="1">
    <name type="scientific">marine sediment metagenome</name>
    <dbReference type="NCBI Taxonomy" id="412755"/>
    <lineage>
        <taxon>unclassified sequences</taxon>
        <taxon>metagenomes</taxon>
        <taxon>ecological metagenomes</taxon>
    </lineage>
</organism>
<reference evidence="1" key="1">
    <citation type="journal article" date="2014" name="Front. Microbiol.">
        <title>High frequency of phylogenetically diverse reductive dehalogenase-homologous genes in deep subseafloor sedimentary metagenomes.</title>
        <authorList>
            <person name="Kawai M."/>
            <person name="Futagami T."/>
            <person name="Toyoda A."/>
            <person name="Takaki Y."/>
            <person name="Nishi S."/>
            <person name="Hori S."/>
            <person name="Arai W."/>
            <person name="Tsubouchi T."/>
            <person name="Morono Y."/>
            <person name="Uchiyama I."/>
            <person name="Ito T."/>
            <person name="Fujiyama A."/>
            <person name="Inagaki F."/>
            <person name="Takami H."/>
        </authorList>
    </citation>
    <scope>NUCLEOTIDE SEQUENCE</scope>
    <source>
        <strain evidence="1">Expedition CK06-06</strain>
    </source>
</reference>
<accession>X1CIL1</accession>
<name>X1CIL1_9ZZZZ</name>
<proteinExistence type="predicted"/>
<sequence>MNFPIDEAIKSNLRRKRLELLEAKLKAVRTHLTKWVSEHSDWQMGRMSQWKKELDEILEAEGQ</sequence>